<dbReference type="STRING" id="1495769.CEM_234"/>
<evidence type="ECO:0000313" key="2">
    <source>
        <dbReference type="EMBL" id="CDZ16494.1"/>
    </source>
</evidence>
<accession>A0A078KIB5</accession>
<dbReference type="GO" id="GO:0051539">
    <property type="term" value="F:4 iron, 4 sulfur cluster binding"/>
    <property type="evidence" value="ECO:0007669"/>
    <property type="project" value="TreeGrafter"/>
</dbReference>
<dbReference type="AlphaFoldDB" id="A0A078KIB5"/>
<dbReference type="GO" id="GO:0005506">
    <property type="term" value="F:iron ion binding"/>
    <property type="evidence" value="ECO:0007669"/>
    <property type="project" value="TreeGrafter"/>
</dbReference>
<evidence type="ECO:0000313" key="3">
    <source>
        <dbReference type="Proteomes" id="UP000032420"/>
    </source>
</evidence>
<dbReference type="HOGENOM" id="CLU_069054_5_3_6"/>
<dbReference type="InterPro" id="IPR016092">
    <property type="entry name" value="ATAP"/>
</dbReference>
<dbReference type="Gene3D" id="2.60.300.12">
    <property type="entry name" value="HesB-like domain"/>
    <property type="match status" value="1"/>
</dbReference>
<dbReference type="OrthoDB" id="9801228at2"/>
<proteinExistence type="predicted"/>
<dbReference type="GO" id="GO:0051537">
    <property type="term" value="F:2 iron, 2 sulfur cluster binding"/>
    <property type="evidence" value="ECO:0007669"/>
    <property type="project" value="UniProtKB-ARBA"/>
</dbReference>
<dbReference type="InterPro" id="IPR000361">
    <property type="entry name" value="ATAP_core_dom"/>
</dbReference>
<dbReference type="InterPro" id="IPR035903">
    <property type="entry name" value="HesB-like_dom_sf"/>
</dbReference>
<gene>
    <name evidence="2" type="primary">erpA</name>
    <name evidence="2" type="ORF">CEM_234</name>
</gene>
<dbReference type="KEGG" id="eme:CEM_234"/>
<dbReference type="Pfam" id="PF01521">
    <property type="entry name" value="Fe-S_biosyn"/>
    <property type="match status" value="1"/>
</dbReference>
<dbReference type="Proteomes" id="UP000032420">
    <property type="component" value="Chromosome I"/>
</dbReference>
<evidence type="ECO:0000259" key="1">
    <source>
        <dbReference type="Pfam" id="PF01521"/>
    </source>
</evidence>
<dbReference type="NCBIfam" id="NF010147">
    <property type="entry name" value="PRK13623.1"/>
    <property type="match status" value="1"/>
</dbReference>
<dbReference type="GO" id="GO:0016226">
    <property type="term" value="P:iron-sulfur cluster assembly"/>
    <property type="evidence" value="ECO:0007669"/>
    <property type="project" value="InterPro"/>
</dbReference>
<dbReference type="PANTHER" id="PTHR43011">
    <property type="entry name" value="IRON-SULFUR CLUSTER ASSEMBLY 2 HOMOLOG, MITOCHONDRIAL"/>
    <property type="match status" value="1"/>
</dbReference>
<dbReference type="SUPFAM" id="SSF89360">
    <property type="entry name" value="HesB-like domain"/>
    <property type="match status" value="1"/>
</dbReference>
<organism evidence="2 3">
    <name type="scientific">Candidatus Johnevansia muelleri</name>
    <dbReference type="NCBI Taxonomy" id="1495769"/>
    <lineage>
        <taxon>Bacteria</taxon>
        <taxon>Pseudomonadati</taxon>
        <taxon>Pseudomonadota</taxon>
        <taxon>Gammaproteobacteria</taxon>
        <taxon>Candidatus Johnevansiales</taxon>
        <taxon>Candidatus Johnevansiaceae</taxon>
        <taxon>Candidatus Johnevansia</taxon>
    </lineage>
</organism>
<protein>
    <submittedName>
        <fullName evidence="2">Putative iron-sulfur cluster insertion protein ErpA</fullName>
    </submittedName>
</protein>
<dbReference type="NCBIfam" id="TIGR00049">
    <property type="entry name" value="iron-sulfur cluster assembly accessory protein"/>
    <property type="match status" value="1"/>
</dbReference>
<dbReference type="InterPro" id="IPR017870">
    <property type="entry name" value="FeS_cluster_insertion_CS"/>
</dbReference>
<dbReference type="PANTHER" id="PTHR43011:SF1">
    <property type="entry name" value="IRON-SULFUR CLUSTER ASSEMBLY 2 HOMOLOG, MITOCHONDRIAL"/>
    <property type="match status" value="1"/>
</dbReference>
<sequence>MKNLHKSLIITNKAANCLKKLINEKNYKILRIGIIGGGCSGLKYNFYFTKNLNNDDIRIKNINNIEIIIDSFSYQYLLGSTLDYEEELLGSKFIIKNPNAITTCSCGASFSIS</sequence>
<name>A0A078KIB5_9GAMM</name>
<dbReference type="PROSITE" id="PS01152">
    <property type="entry name" value="HESB"/>
    <property type="match status" value="1"/>
</dbReference>
<dbReference type="EMBL" id="LM655252">
    <property type="protein sequence ID" value="CDZ16494.1"/>
    <property type="molecule type" value="Genomic_DNA"/>
</dbReference>
<feature type="domain" description="Core" evidence="1">
    <location>
        <begin position="8"/>
        <end position="107"/>
    </location>
</feature>
<reference evidence="3" key="1">
    <citation type="submission" date="2014-07" db="EMBL/GenBank/DDBJ databases">
        <authorList>
            <person name="Santos-Garcia D."/>
        </authorList>
    </citation>
    <scope>NUCLEOTIDE SEQUENCE [LARGE SCALE GENOMIC DNA]</scope>
</reference>
<keyword evidence="3" id="KW-1185">Reference proteome</keyword>